<feature type="domain" description="SRCR" evidence="6">
    <location>
        <begin position="1"/>
        <end position="59"/>
    </location>
</feature>
<dbReference type="SMART" id="SM00202">
    <property type="entry name" value="SR"/>
    <property type="match status" value="4"/>
</dbReference>
<keyword evidence="4" id="KW-0325">Glycoprotein</keyword>
<proteinExistence type="predicted"/>
<feature type="disulfide bond" evidence="5">
    <location>
        <begin position="132"/>
        <end position="142"/>
    </location>
</feature>
<sequence>MLGYSYGVRVISRVSGYTGRIWLDKVDCNGQELTLSGCSHYPWGTVTCKHGQEARVRCVHRYSVDARIVGEKTNGRAELRYNNDWGSICNIGWDDNDAIVFCRMMGYLKGYAVKGSQVPKGQGQIWLSDVQCNSTEVSIDECTHPHWGIHSCDHTNDAGVRCSQESPVTVRLSNSSYGRVEVNFNNQWGTICDNFWNDNAASVICRMLGYRIGNTIPRNKRSSGVGRIWLDQVQCTGIENNIKYCQHRSWGSHDCSHYQDVSVECHESLYQNVRIIGGQSKGRVEVFHNGIWGTVCDDYWNDKAAIVVCKALGFRTGKGLLGKRTPDGTGKMWLDDVKCTGNENSLDDCTHNAWGSSDCTHSEDAGVECFNRI</sequence>
<keyword evidence="8" id="KW-1185">Reference proteome</keyword>
<evidence type="ECO:0000259" key="6">
    <source>
        <dbReference type="PROSITE" id="PS50287"/>
    </source>
</evidence>
<evidence type="ECO:0000313" key="7">
    <source>
        <dbReference type="EMBL" id="CAI9725255.1"/>
    </source>
</evidence>
<evidence type="ECO:0000256" key="2">
    <source>
        <dbReference type="ARBA" id="ARBA00022737"/>
    </source>
</evidence>
<dbReference type="Proteomes" id="UP001162480">
    <property type="component" value="Chromosome 7"/>
</dbReference>
<keyword evidence="2" id="KW-0677">Repeat</keyword>
<keyword evidence="1" id="KW-0732">Signal</keyword>
<dbReference type="InterPro" id="IPR001190">
    <property type="entry name" value="SRCR"/>
</dbReference>
<dbReference type="PANTHER" id="PTHR19331">
    <property type="entry name" value="SCAVENGER RECEPTOR DOMAIN-CONTAINING"/>
    <property type="match status" value="1"/>
</dbReference>
<dbReference type="FunFam" id="3.10.250.10:FF:000011">
    <property type="entry name" value="Scavenger receptor class A member 5"/>
    <property type="match status" value="2"/>
</dbReference>
<feature type="disulfide bond" evidence="5">
    <location>
        <begin position="339"/>
        <end position="349"/>
    </location>
</feature>
<dbReference type="EMBL" id="OX597820">
    <property type="protein sequence ID" value="CAI9725255.1"/>
    <property type="molecule type" value="Genomic_DNA"/>
</dbReference>
<dbReference type="InterPro" id="IPR036772">
    <property type="entry name" value="SRCR-like_dom_sf"/>
</dbReference>
<reference evidence="7" key="1">
    <citation type="submission" date="2023-08" db="EMBL/GenBank/DDBJ databases">
        <authorList>
            <person name="Alioto T."/>
            <person name="Alioto T."/>
            <person name="Gomez Garrido J."/>
        </authorList>
    </citation>
    <scope>NUCLEOTIDE SEQUENCE</scope>
</reference>
<evidence type="ECO:0000256" key="4">
    <source>
        <dbReference type="ARBA" id="ARBA00023180"/>
    </source>
</evidence>
<organism evidence="7 8">
    <name type="scientific">Octopus vulgaris</name>
    <name type="common">Common octopus</name>
    <dbReference type="NCBI Taxonomy" id="6645"/>
    <lineage>
        <taxon>Eukaryota</taxon>
        <taxon>Metazoa</taxon>
        <taxon>Spiralia</taxon>
        <taxon>Lophotrochozoa</taxon>
        <taxon>Mollusca</taxon>
        <taxon>Cephalopoda</taxon>
        <taxon>Coleoidea</taxon>
        <taxon>Octopodiformes</taxon>
        <taxon>Octopoda</taxon>
        <taxon>Incirrata</taxon>
        <taxon>Octopodidae</taxon>
        <taxon>Octopus</taxon>
    </lineage>
</organism>
<dbReference type="PANTHER" id="PTHR19331:SF471">
    <property type="entry name" value="SRCR DOMAIN-CONTAINING PROTEIN"/>
    <property type="match status" value="1"/>
</dbReference>
<feature type="disulfide bond" evidence="5">
    <location>
        <begin position="235"/>
        <end position="245"/>
    </location>
</feature>
<evidence type="ECO:0000256" key="1">
    <source>
        <dbReference type="ARBA" id="ARBA00022729"/>
    </source>
</evidence>
<protein>
    <submittedName>
        <fullName evidence="7">In malignant brain tumors 1 neurotrypsin-like</fullName>
    </submittedName>
</protein>
<dbReference type="Pfam" id="PF00530">
    <property type="entry name" value="SRCR"/>
    <property type="match status" value="4"/>
</dbReference>
<dbReference type="Gene3D" id="3.10.250.10">
    <property type="entry name" value="SRCR-like domain"/>
    <property type="match status" value="4"/>
</dbReference>
<accession>A0AA36F5W6</accession>
<feature type="disulfide bond" evidence="5">
    <location>
        <begin position="28"/>
        <end position="38"/>
    </location>
</feature>
<keyword evidence="3 5" id="KW-1015">Disulfide bond</keyword>
<dbReference type="PRINTS" id="PR00258">
    <property type="entry name" value="SPERACTRCPTR"/>
</dbReference>
<comment type="caution">
    <text evidence="5">Lacks conserved residue(s) required for the propagation of feature annotation.</text>
</comment>
<evidence type="ECO:0000256" key="3">
    <source>
        <dbReference type="ARBA" id="ARBA00023157"/>
    </source>
</evidence>
<gene>
    <name evidence="7" type="ORF">OCTVUL_1B000858</name>
</gene>
<dbReference type="FunFam" id="3.10.250.10:FF:000001">
    <property type="entry name" value="Lysyl oxidase 4 isoform X1"/>
    <property type="match status" value="1"/>
</dbReference>
<dbReference type="SUPFAM" id="SSF56487">
    <property type="entry name" value="SRCR-like"/>
    <property type="match status" value="4"/>
</dbReference>
<feature type="domain" description="SRCR" evidence="6">
    <location>
        <begin position="160"/>
        <end position="266"/>
    </location>
</feature>
<feature type="domain" description="SRCR" evidence="6">
    <location>
        <begin position="273"/>
        <end position="370"/>
    </location>
</feature>
<dbReference type="PROSITE" id="PS50287">
    <property type="entry name" value="SRCR_2"/>
    <property type="match status" value="4"/>
</dbReference>
<dbReference type="GO" id="GO:0016020">
    <property type="term" value="C:membrane"/>
    <property type="evidence" value="ECO:0007669"/>
    <property type="project" value="InterPro"/>
</dbReference>
<evidence type="ECO:0000256" key="5">
    <source>
        <dbReference type="PROSITE-ProRule" id="PRU00196"/>
    </source>
</evidence>
<evidence type="ECO:0000313" key="8">
    <source>
        <dbReference type="Proteomes" id="UP001162480"/>
    </source>
</evidence>
<dbReference type="AlphaFoldDB" id="A0AA36F5W6"/>
<feature type="domain" description="SRCR" evidence="6">
    <location>
        <begin position="66"/>
        <end position="163"/>
    </location>
</feature>
<name>A0AA36F5W6_OCTVU</name>